<gene>
    <name evidence="1" type="ORF">ENR23_10080</name>
</gene>
<protein>
    <submittedName>
        <fullName evidence="1">Uncharacterized protein</fullName>
    </submittedName>
</protein>
<accession>A0A832I3F4</accession>
<name>A0A832I3F4_UNCEI</name>
<organism evidence="1">
    <name type="scientific">Eiseniibacteriota bacterium</name>
    <dbReference type="NCBI Taxonomy" id="2212470"/>
    <lineage>
        <taxon>Bacteria</taxon>
        <taxon>Candidatus Eiseniibacteriota</taxon>
    </lineage>
</organism>
<proteinExistence type="predicted"/>
<dbReference type="EMBL" id="DSQF01000020">
    <property type="protein sequence ID" value="HGZ43753.1"/>
    <property type="molecule type" value="Genomic_DNA"/>
</dbReference>
<evidence type="ECO:0000313" key="1">
    <source>
        <dbReference type="EMBL" id="HGZ43753.1"/>
    </source>
</evidence>
<sequence>MSPNGMTRAERDALLARCRAAEERRLELARADEPDYEEMRRLDALAAGLREEYAWRLPRVPFARCPHCGAVLSRSLDPWGLDGPWWNALGLVQPQEPPACEHFCVVLGALNLMGRAPREVEDDVEPGPEVPFVVPRLLGLSGMRAVVNGIALETGDRAFVIAYFADPLPPMDQWHQPWGRRSYTVRDEDGAPQGFAIMNDPWDFDLARWAESGALQWIAPGDTALALRGRADGPCPYAGLPGERRPQLLRNGQRILLDPPDGAAVDLGD</sequence>
<dbReference type="AlphaFoldDB" id="A0A832I3F4"/>
<reference evidence="1" key="1">
    <citation type="journal article" date="2020" name="mSystems">
        <title>Genome- and Community-Level Interaction Insights into Carbon Utilization and Element Cycling Functions of Hydrothermarchaeota in Hydrothermal Sediment.</title>
        <authorList>
            <person name="Zhou Z."/>
            <person name="Liu Y."/>
            <person name="Xu W."/>
            <person name="Pan J."/>
            <person name="Luo Z.H."/>
            <person name="Li M."/>
        </authorList>
    </citation>
    <scope>NUCLEOTIDE SEQUENCE [LARGE SCALE GENOMIC DNA]</scope>
    <source>
        <strain evidence="1">SpSt-381</strain>
    </source>
</reference>
<comment type="caution">
    <text evidence="1">The sequence shown here is derived from an EMBL/GenBank/DDBJ whole genome shotgun (WGS) entry which is preliminary data.</text>
</comment>